<dbReference type="InterPro" id="IPR045517">
    <property type="entry name" value="Glyoxalase_8"/>
</dbReference>
<feature type="domain" description="Lon N-terminal" evidence="1">
    <location>
        <begin position="72"/>
        <end position="275"/>
    </location>
</feature>
<proteinExistence type="predicted"/>
<reference evidence="2 3" key="1">
    <citation type="submission" date="2018-10" db="EMBL/GenBank/DDBJ databases">
        <title>Bradyrhizobium sp. nov., effective nodules isolated from peanut in China.</title>
        <authorList>
            <person name="Li Y."/>
        </authorList>
    </citation>
    <scope>NUCLEOTIDE SEQUENCE [LARGE SCALE GENOMIC DNA]</scope>
    <source>
        <strain evidence="2 3">CCBAU 53426</strain>
    </source>
</reference>
<accession>A0ABY0EBG0</accession>
<dbReference type="PROSITE" id="PS51787">
    <property type="entry name" value="LON_N"/>
    <property type="match status" value="1"/>
</dbReference>
<name>A0ABY0EBG0_9BRAD</name>
<dbReference type="Pfam" id="PF02190">
    <property type="entry name" value="LON_substr_bdg"/>
    <property type="match status" value="1"/>
</dbReference>
<dbReference type="EMBL" id="RDQZ01000003">
    <property type="protein sequence ID" value="RXH16570.1"/>
    <property type="molecule type" value="Genomic_DNA"/>
</dbReference>
<dbReference type="InterPro" id="IPR003111">
    <property type="entry name" value="Lon_prtase_N"/>
</dbReference>
<dbReference type="Pfam" id="PF20066">
    <property type="entry name" value="Glyoxalase_8"/>
    <property type="match status" value="1"/>
</dbReference>
<dbReference type="RefSeq" id="WP_128957967.1">
    <property type="nucleotide sequence ID" value="NZ_RDQZ01000003.1"/>
</dbReference>
<evidence type="ECO:0000259" key="1">
    <source>
        <dbReference type="PROSITE" id="PS51787"/>
    </source>
</evidence>
<evidence type="ECO:0000313" key="2">
    <source>
        <dbReference type="EMBL" id="RXH16570.1"/>
    </source>
</evidence>
<gene>
    <name evidence="2" type="ORF">EAS56_06145</name>
</gene>
<evidence type="ECO:0000313" key="3">
    <source>
        <dbReference type="Proteomes" id="UP000290401"/>
    </source>
</evidence>
<dbReference type="Gene3D" id="1.20.58.1480">
    <property type="match status" value="1"/>
</dbReference>
<comment type="caution">
    <text evidence="2">The sequence shown here is derived from an EMBL/GenBank/DDBJ whole genome shotgun (WGS) entry which is preliminary data.</text>
</comment>
<keyword evidence="3" id="KW-1185">Reference proteome</keyword>
<dbReference type="Gene3D" id="2.30.130.40">
    <property type="entry name" value="LON domain-like"/>
    <property type="match status" value="1"/>
</dbReference>
<sequence>MRDFRDAKAMAQTLRGSLSAKSINIAHSESLELVSKMFGIADWNTLSALIKGGSQRASVSSDPPINKTARRLFAIPMRDLVPFPGATYPLFTGRPKTLQALSHASKQQREIAIVAQRIASVDDPTLDEVYHIGALAGIRDLVRLPDGTVKALVQIHRRVAIKDFSNESEGYSAIVEDVDEGAITEAPELIRMAVARFVSYAERRNIAIPQILLPPGGVRDPNVIADTVSKFTSDPGWVADILANCLKLPIEDKQELLATFDPVSRLEAVSELIND</sequence>
<organism evidence="2 3">
    <name type="scientific">Bradyrhizobium guangzhouense</name>
    <dbReference type="NCBI Taxonomy" id="1325095"/>
    <lineage>
        <taxon>Bacteria</taxon>
        <taxon>Pseudomonadati</taxon>
        <taxon>Pseudomonadota</taxon>
        <taxon>Alphaproteobacteria</taxon>
        <taxon>Hyphomicrobiales</taxon>
        <taxon>Nitrobacteraceae</taxon>
        <taxon>Bradyrhizobium</taxon>
    </lineage>
</organism>
<dbReference type="InterPro" id="IPR046336">
    <property type="entry name" value="Lon_prtase_N_sf"/>
</dbReference>
<dbReference type="Proteomes" id="UP000290401">
    <property type="component" value="Unassembled WGS sequence"/>
</dbReference>
<dbReference type="SMART" id="SM00464">
    <property type="entry name" value="LON"/>
    <property type="match status" value="1"/>
</dbReference>
<protein>
    <recommendedName>
        <fullName evidence="1">Lon N-terminal domain-containing protein</fullName>
    </recommendedName>
</protein>
<dbReference type="SUPFAM" id="SSF88697">
    <property type="entry name" value="PUA domain-like"/>
    <property type="match status" value="1"/>
</dbReference>
<dbReference type="InterPro" id="IPR015947">
    <property type="entry name" value="PUA-like_sf"/>
</dbReference>